<dbReference type="EMBL" id="QUSL01000055">
    <property type="protein sequence ID" value="RGD77560.1"/>
    <property type="molecule type" value="Genomic_DNA"/>
</dbReference>
<keyword evidence="5" id="KW-0812">Transmembrane</keyword>
<keyword evidence="2 3" id="KW-0326">Glycosidase</keyword>
<evidence type="ECO:0000259" key="6">
    <source>
        <dbReference type="PROSITE" id="PS50022"/>
    </source>
</evidence>
<name>A0A3E3E874_9FIRM</name>
<dbReference type="GO" id="GO:0015929">
    <property type="term" value="F:hexosaminidase activity"/>
    <property type="evidence" value="ECO:0007669"/>
    <property type="project" value="UniProtKB-ARBA"/>
</dbReference>
<dbReference type="SUPFAM" id="SSF49785">
    <property type="entry name" value="Galactose-binding domain-like"/>
    <property type="match status" value="5"/>
</dbReference>
<dbReference type="SUPFAM" id="SSF55545">
    <property type="entry name" value="beta-N-acetylhexosaminidase-like domain"/>
    <property type="match status" value="1"/>
</dbReference>
<evidence type="ECO:0000256" key="3">
    <source>
        <dbReference type="PROSITE-ProRule" id="PRU01353"/>
    </source>
</evidence>
<dbReference type="PROSITE" id="PS50022">
    <property type="entry name" value="FA58C_3"/>
    <property type="match status" value="1"/>
</dbReference>
<feature type="coiled-coil region" evidence="4">
    <location>
        <begin position="1678"/>
        <end position="1705"/>
    </location>
</feature>
<dbReference type="InterPro" id="IPR008979">
    <property type="entry name" value="Galactose-bd-like_sf"/>
</dbReference>
<dbReference type="Gene3D" id="2.60.120.260">
    <property type="entry name" value="Galactose-binding domain-like"/>
    <property type="match status" value="5"/>
</dbReference>
<dbReference type="InterPro" id="IPR015882">
    <property type="entry name" value="HEX_bac_N"/>
</dbReference>
<keyword evidence="5" id="KW-1133">Transmembrane helix</keyword>
<feature type="transmembrane region" description="Helical" evidence="5">
    <location>
        <begin position="1868"/>
        <end position="1887"/>
    </location>
</feature>
<gene>
    <name evidence="8" type="ORF">DXB93_17910</name>
</gene>
<dbReference type="Pfam" id="PF02838">
    <property type="entry name" value="Glyco_hydro_20b"/>
    <property type="match status" value="1"/>
</dbReference>
<organism evidence="8 9">
    <name type="scientific">Thomasclavelia ramosa</name>
    <dbReference type="NCBI Taxonomy" id="1547"/>
    <lineage>
        <taxon>Bacteria</taxon>
        <taxon>Bacillati</taxon>
        <taxon>Bacillota</taxon>
        <taxon>Erysipelotrichia</taxon>
        <taxon>Erysipelotrichales</taxon>
        <taxon>Coprobacillaceae</taxon>
        <taxon>Thomasclavelia</taxon>
    </lineage>
</organism>
<evidence type="ECO:0000256" key="2">
    <source>
        <dbReference type="ARBA" id="ARBA00023295"/>
    </source>
</evidence>
<dbReference type="GO" id="GO:0005975">
    <property type="term" value="P:carbohydrate metabolic process"/>
    <property type="evidence" value="ECO:0007669"/>
    <property type="project" value="UniProtKB-ARBA"/>
</dbReference>
<dbReference type="Proteomes" id="UP000261032">
    <property type="component" value="Unassembled WGS sequence"/>
</dbReference>
<dbReference type="InterPro" id="IPR011496">
    <property type="entry name" value="O-GlcNAcase_cat"/>
</dbReference>
<comment type="caution">
    <text evidence="8">The sequence shown here is derived from an EMBL/GenBank/DDBJ whole genome shotgun (WGS) entry which is preliminary data.</text>
</comment>
<dbReference type="PROSITE" id="PS52009">
    <property type="entry name" value="GH84"/>
    <property type="match status" value="1"/>
</dbReference>
<proteinExistence type="inferred from homology"/>
<dbReference type="Gene3D" id="1.20.1270.90">
    <property type="entry name" value="AF1782-like"/>
    <property type="match status" value="1"/>
</dbReference>
<evidence type="ECO:0000313" key="8">
    <source>
        <dbReference type="EMBL" id="RGD77560.1"/>
    </source>
</evidence>
<dbReference type="Gene3D" id="3.20.20.80">
    <property type="entry name" value="Glycosidases"/>
    <property type="match status" value="1"/>
</dbReference>
<dbReference type="InterPro" id="IPR017853">
    <property type="entry name" value="GH"/>
</dbReference>
<evidence type="ECO:0000256" key="4">
    <source>
        <dbReference type="SAM" id="Coils"/>
    </source>
</evidence>
<dbReference type="PANTHER" id="PTHR13170:SF16">
    <property type="entry name" value="PROTEIN O-GLCNACASE"/>
    <property type="match status" value="1"/>
</dbReference>
<dbReference type="Gene3D" id="3.30.379.10">
    <property type="entry name" value="Chitobiase/beta-hexosaminidase domain 2-like"/>
    <property type="match status" value="1"/>
</dbReference>
<dbReference type="Pfam" id="PF07555">
    <property type="entry name" value="NAGidase"/>
    <property type="match status" value="1"/>
</dbReference>
<keyword evidence="5" id="KW-0472">Membrane</keyword>
<dbReference type="PANTHER" id="PTHR13170">
    <property type="entry name" value="O-GLCNACASE"/>
    <property type="match status" value="1"/>
</dbReference>
<dbReference type="SUPFAM" id="SSF51445">
    <property type="entry name" value="(Trans)glycosidases"/>
    <property type="match status" value="1"/>
</dbReference>
<dbReference type="InterPro" id="IPR000421">
    <property type="entry name" value="FA58C"/>
</dbReference>
<feature type="domain" description="F5/8 type C" evidence="6">
    <location>
        <begin position="925"/>
        <end position="1090"/>
    </location>
</feature>
<dbReference type="Gene3D" id="1.20.58.460">
    <property type="entry name" value="Hyaluronidase post-catalytic domain-like"/>
    <property type="match status" value="1"/>
</dbReference>
<dbReference type="InterPro" id="IPR029018">
    <property type="entry name" value="Hex-like_dom2"/>
</dbReference>
<dbReference type="SUPFAM" id="SSF140657">
    <property type="entry name" value="Hyaluronidase post-catalytic domain-like"/>
    <property type="match status" value="1"/>
</dbReference>
<dbReference type="InterPro" id="IPR051822">
    <property type="entry name" value="Glycosyl_Hydrolase_84"/>
</dbReference>
<feature type="domain" description="GH84" evidence="7">
    <location>
        <begin position="198"/>
        <end position="468"/>
    </location>
</feature>
<sequence length="1893" mass="212606">MGLDINYTGKEKEIMRKIKKNTHKLMSMFLAVLMVFGCFSAWPTQVSAAESDYEIYPKPHLMEYQSGDYVIHQNINIVYEDGIDEYTKARMNEVLAIKKINATISNEIKEDQTNILVGIKGSDGYVDKHVSKNYTLKTSGLYDKLDSYLLASDNGTITVLGKDTDAAFYGITSLYHIFNQMDSYSIRNFVMEDYADVASRGFIEGYYGNPWSTEDRSELMKWGGYYKLNSYFYAPKDDPKHNSKWRELYSDEEIETKIKPLAQAGNESKCRFVFALHPYMNNAIRYNSEENYQADLKVMQAKFAQVIEAGVRQIAILADDAGNVGGDNYIKTLKDMTAWIKEMQKTYPDLKLTLPFCTQEYMGNGQGYYTNFPENVQIVMTGGRVWGEVSNNFTTTFTNNVGRGPYMWINWPCTDNSKKHLIMGGYSTFLHPGVDPNKIQGIVLNPMQQSEPSKVAIFGNACYSWNIWETSEEADEIWEDSFKYVDHNSAEVTAASDALKELSKHMINQNMDSRVTPLQESVELKDRLNQFKTALNSGNTISDDLFTDLINEFTKLQTSAKTYRNEAGDTRIKDQIIYWLDCWDDTTEAAIALINGVKAVQDGAENDQIWDLYAQGQAAFERSKTHNFHYVDHDEYAEVGVQHIVPFIKTMEQYLSDVASSIIDPSKQVTKFITNRDDTPTGAISNVFDNKANTEIVYKNPNSINEGTYVGVSYTKAIDVDKVIFRLGTNSNSKDTFAKSKVQFTNDGKEWKDLDGTIYNLPNEVVLEDLELQNVKGIRMIATEAKSNTWLGIRDIVVNPTDEPIVDNDMGTLSIDKLSLQGGTLAKVTDGDNSTFAHFAEDPYKGGTIKDYIPIDASLILTFKNPKKLGTINFVQDSKTDKITKYALEYTIDGKNWQEIAKYDGQAAVNEDVSALNLTVKAVRIRNLELNLQNDSAGFWWKVYDFSVSNPAAIEKTFMYTDTWEVYKGTESNLTDGDNTTALDFNTKPGDTSRVGDFIGWDFGKTIQIGKVHAVIGGDRNAGDKWLKYSLQYSADGQDWTTYKSYEGVTNGKDVIDENLRGVEARYVRLVNNEQKNSWVIFSEFDVAQFDPIKDYDDTNVYTNTEYRLITESKEDLTKLMYDEVITLTQGQYIGVDLLRIKDISEIVVDMNKDNLTIETSKNALEWTTVKTKTSELPDARYVRIINNTDSAITFNLNRFEVHSNELYAPSLYETTMGINSSWGVAEDSRNNGAAFDGNIDTTTEFADLPQKGQYIIYDLGQERNISKIQMFCQDSVVNYIRDADILISNDLENWTKVITIGDGVENKNDASVTCINSDAGYKASSTYPNKVLVEGTADNVKARYLKILMTATNNNRAVLFNEIVINDGEYVPVSNDPTFESNAVEVQGFVPQNMFDGDLTTAYKPNTTDAGYITYTLSDNLDVKKINIVQKGTVSNAKVMALVMVGEEKQWVQVGTLSKSLNEIYLPFDMTYELKIVWEANNIPTISEIVRLNDDEFLPELEALQKYVNSLNVDENNYTASSYAKYVSKLNQANEVLSTASGDKKLIIKAYSELQIAYTNLVTRGNAQLIKDELNKIGALVADDYTDSTWEALQDKVNEANTLLAKGEEELNVKEVADMVNILQVAKSNLITKVSVSKEVLQNYIDTNELDNLDTSKYLTSTATPFVDALKVAHDLIASDDATVKQLEDALTALQETRAALVLKATADEINAINGLIDSYKENNYTASTWKEFVKVLTEVKDALNDENSSEDIAELTKTLKAAAEKLVERGDLTDLNILLETAEALDANRYTEESYNKLLDIIKTIKVELKDSSEMLQTDVDKLQAKLQAAIDALEIKPSVTPNEDGIINGNTASDTTTSSKTGDDVVIGSFLVLGMLSIAGLWLYRKKENC</sequence>
<evidence type="ECO:0000256" key="1">
    <source>
        <dbReference type="ARBA" id="ARBA00022801"/>
    </source>
</evidence>
<dbReference type="RefSeq" id="WP_117582618.1">
    <property type="nucleotide sequence ID" value="NZ_QUSL01000055.1"/>
</dbReference>
<reference evidence="8 9" key="1">
    <citation type="submission" date="2018-08" db="EMBL/GenBank/DDBJ databases">
        <title>A genome reference for cultivated species of the human gut microbiota.</title>
        <authorList>
            <person name="Zou Y."/>
            <person name="Xue W."/>
            <person name="Luo G."/>
        </authorList>
    </citation>
    <scope>NUCLEOTIDE SEQUENCE [LARGE SCALE GENOMIC DNA]</scope>
    <source>
        <strain evidence="8 9">OM06-4</strain>
    </source>
</reference>
<dbReference type="Pfam" id="PF00754">
    <property type="entry name" value="F5_F8_type_C"/>
    <property type="match status" value="2"/>
</dbReference>
<evidence type="ECO:0000313" key="9">
    <source>
        <dbReference type="Proteomes" id="UP000261032"/>
    </source>
</evidence>
<accession>A0A3E3E874</accession>
<dbReference type="GO" id="GO:1901135">
    <property type="term" value="P:carbohydrate derivative metabolic process"/>
    <property type="evidence" value="ECO:0007669"/>
    <property type="project" value="UniProtKB-ARBA"/>
</dbReference>
<evidence type="ECO:0000259" key="7">
    <source>
        <dbReference type="PROSITE" id="PS52009"/>
    </source>
</evidence>
<protein>
    <submittedName>
        <fullName evidence="8">Beta-N-acetylglucosaminidase</fullName>
    </submittedName>
</protein>
<feature type="active site" description="Proton donor" evidence="3">
    <location>
        <position position="320"/>
    </location>
</feature>
<keyword evidence="1 3" id="KW-0378">Hydrolase</keyword>
<comment type="similarity">
    <text evidence="3">Belongs to the glycosyl hydrolase 84 family.</text>
</comment>
<keyword evidence="4" id="KW-0175">Coiled coil</keyword>
<evidence type="ECO:0000256" key="5">
    <source>
        <dbReference type="SAM" id="Phobius"/>
    </source>
</evidence>
<dbReference type="Gene3D" id="1.20.1270.70">
    <property type="entry name" value="Designed single chain three-helix bundle"/>
    <property type="match status" value="2"/>
</dbReference>
<feature type="coiled-coil region" evidence="4">
    <location>
        <begin position="1808"/>
        <end position="1835"/>
    </location>
</feature>